<keyword evidence="3" id="KW-0540">Nuclease</keyword>
<dbReference type="Gene3D" id="1.20.120.580">
    <property type="entry name" value="bsu32300-like"/>
    <property type="match status" value="1"/>
</dbReference>
<evidence type="ECO:0000256" key="1">
    <source>
        <dbReference type="ARBA" id="ARBA00022553"/>
    </source>
</evidence>
<comment type="similarity">
    <text evidence="6">Belongs to the HepT RNase toxin family.</text>
</comment>
<evidence type="ECO:0000256" key="4">
    <source>
        <dbReference type="ARBA" id="ARBA00022741"/>
    </source>
</evidence>
<dbReference type="InterPro" id="IPR037038">
    <property type="entry name" value="HepT-like_sf"/>
</dbReference>
<proteinExistence type="inferred from homology"/>
<reference evidence="7" key="2">
    <citation type="submission" date="2020-09" db="EMBL/GenBank/DDBJ databases">
        <authorList>
            <person name="Sun Q."/>
            <person name="Zhou Y."/>
        </authorList>
    </citation>
    <scope>NUCLEOTIDE SEQUENCE</scope>
    <source>
        <strain evidence="7">CGMCC 1.15152</strain>
    </source>
</reference>
<dbReference type="EMBL" id="BMHO01000001">
    <property type="protein sequence ID" value="GGD30976.1"/>
    <property type="molecule type" value="Genomic_DNA"/>
</dbReference>
<dbReference type="GO" id="GO:0016787">
    <property type="term" value="F:hydrolase activity"/>
    <property type="evidence" value="ECO:0007669"/>
    <property type="project" value="UniProtKB-KW"/>
</dbReference>
<dbReference type="Pfam" id="PF01934">
    <property type="entry name" value="HepT-like"/>
    <property type="match status" value="1"/>
</dbReference>
<comment type="caution">
    <text evidence="7">The sequence shown here is derived from an EMBL/GenBank/DDBJ whole genome shotgun (WGS) entry which is preliminary data.</text>
</comment>
<dbReference type="PANTHER" id="PTHR34139:SF1">
    <property type="entry name" value="RNASE MJ1380-RELATED"/>
    <property type="match status" value="1"/>
</dbReference>
<dbReference type="InterPro" id="IPR008201">
    <property type="entry name" value="HepT-like"/>
</dbReference>
<reference evidence="7" key="1">
    <citation type="journal article" date="2014" name="Int. J. Syst. Evol. Microbiol.">
        <title>Complete genome sequence of Corynebacterium casei LMG S-19264T (=DSM 44701T), isolated from a smear-ripened cheese.</title>
        <authorList>
            <consortium name="US DOE Joint Genome Institute (JGI-PGF)"/>
            <person name="Walter F."/>
            <person name="Albersmeier A."/>
            <person name="Kalinowski J."/>
            <person name="Ruckert C."/>
        </authorList>
    </citation>
    <scope>NUCLEOTIDE SEQUENCE</scope>
    <source>
        <strain evidence="7">CGMCC 1.15152</strain>
    </source>
</reference>
<evidence type="ECO:0000256" key="3">
    <source>
        <dbReference type="ARBA" id="ARBA00022722"/>
    </source>
</evidence>
<evidence type="ECO:0000313" key="7">
    <source>
        <dbReference type="EMBL" id="GGD30976.1"/>
    </source>
</evidence>
<keyword evidence="4" id="KW-0547">Nucleotide-binding</keyword>
<accession>A0A916Y4X3</accession>
<gene>
    <name evidence="7" type="ORF">GCM10010915_09070</name>
</gene>
<name>A0A916Y4X3_9MICO</name>
<evidence type="ECO:0000256" key="2">
    <source>
        <dbReference type="ARBA" id="ARBA00022649"/>
    </source>
</evidence>
<dbReference type="Proteomes" id="UP000633205">
    <property type="component" value="Unassembled WGS sequence"/>
</dbReference>
<dbReference type="GO" id="GO:0004540">
    <property type="term" value="F:RNA nuclease activity"/>
    <property type="evidence" value="ECO:0007669"/>
    <property type="project" value="InterPro"/>
</dbReference>
<protein>
    <recommendedName>
        <fullName evidence="9">DUF86 domain-containing protein</fullName>
    </recommendedName>
</protein>
<keyword evidence="1" id="KW-0597">Phosphoprotein</keyword>
<dbReference type="InterPro" id="IPR051813">
    <property type="entry name" value="HepT_RNase_toxin"/>
</dbReference>
<keyword evidence="8" id="KW-1185">Reference proteome</keyword>
<dbReference type="GO" id="GO:0110001">
    <property type="term" value="C:toxin-antitoxin complex"/>
    <property type="evidence" value="ECO:0007669"/>
    <property type="project" value="InterPro"/>
</dbReference>
<keyword evidence="2" id="KW-1277">Toxin-antitoxin system</keyword>
<dbReference type="GO" id="GO:0000166">
    <property type="term" value="F:nucleotide binding"/>
    <property type="evidence" value="ECO:0007669"/>
    <property type="project" value="UniProtKB-KW"/>
</dbReference>
<evidence type="ECO:0000256" key="5">
    <source>
        <dbReference type="ARBA" id="ARBA00022801"/>
    </source>
</evidence>
<evidence type="ECO:0000313" key="8">
    <source>
        <dbReference type="Proteomes" id="UP000633205"/>
    </source>
</evidence>
<dbReference type="PANTHER" id="PTHR34139">
    <property type="entry name" value="UPF0331 PROTEIN MJ0127"/>
    <property type="match status" value="1"/>
</dbReference>
<dbReference type="AlphaFoldDB" id="A0A916Y4X3"/>
<organism evidence="7 8">
    <name type="scientific">Microbacterium faecale</name>
    <dbReference type="NCBI Taxonomy" id="1804630"/>
    <lineage>
        <taxon>Bacteria</taxon>
        <taxon>Bacillati</taxon>
        <taxon>Actinomycetota</taxon>
        <taxon>Actinomycetes</taxon>
        <taxon>Micrococcales</taxon>
        <taxon>Microbacteriaceae</taxon>
        <taxon>Microbacterium</taxon>
    </lineage>
</organism>
<evidence type="ECO:0008006" key="9">
    <source>
        <dbReference type="Google" id="ProtNLM"/>
    </source>
</evidence>
<keyword evidence="5" id="KW-0378">Hydrolase</keyword>
<sequence length="109" mass="12724">MNAGDRIARFAGDLRRFFREMSEFVDRGKCAYDDDLAVRRAVERTAENIGEAIKRLRALDADRFADPAWQHAARFRDFIAHHYEEIDHDIVWRIATVRMPALEAMLDDS</sequence>
<evidence type="ECO:0000256" key="6">
    <source>
        <dbReference type="ARBA" id="ARBA00024207"/>
    </source>
</evidence>